<dbReference type="GO" id="GO:0008061">
    <property type="term" value="F:chitin binding"/>
    <property type="evidence" value="ECO:0007669"/>
    <property type="project" value="InterPro"/>
</dbReference>
<reference evidence="3" key="1">
    <citation type="submission" date="2014-07" db="EMBL/GenBank/DDBJ databases">
        <authorList>
            <person name="Hornung V.Bastian."/>
        </authorList>
    </citation>
    <scope>NUCLEOTIDE SEQUENCE</scope>
    <source>
        <strain evidence="3">PCE-S</strain>
    </source>
</reference>
<sequence>MKKRIKTAVVTLTAFTLLFTSPMFTPIIPEEVKAETSMTQPLRLAGTSRYDTAIQVSQSGWNYADAVVLARGDDFPDALAGVVLAKSSLVNGPLLLTETAQLSEGVLEEIQRLGATKVYILGSPGAVSEKVENTLADQGLTVERLEGTNRYGTAGEIAKAAVPQAEKVFLASGSDFPDALSISSYAAAQGIPLLLTEKKSVPEVTLETLQALGVSEVTLVGGEGVILPEVKAQLEDLDYIVDRLSGADRYGTNLEILNSLSFNTEAVYIATGAKFPDALAGAALAAQNNHPIVLAPSKAFSEEGMSYLGSRRDEGASFTLLGGWGVISYGMESIIRTGNVNPKISLQYWDGYASYETYLRQLSLIPGKATDYVDYVSPNWRGSIGTDGSLKLVWDEGSSNYKQLTNMAHGLGMKVLPLINGSGATLNTLLKSPAAREKLIGEIVVLLKNTNADGVVIDFETPLDYGDAKDPYDGVRNDLTAFMESLHSELQSMNKLVVMAVMPRMSSSQYWLDAYDYKALSQAVDYLHVMTYDHHYRTSAPGPISPYPWIKQVLTYIQGQGVDMSKVLMGIPYYGRDWVVDGKDANGNPTYNFTAFGYSKALELADSYGATITYSKYNDADPVGTPTFKYTDEKGVEHTVFFDDYTSWNAKLSIINEFGLAGVGPWAMGWVDENTAEGLFPLLNQHLR</sequence>
<dbReference type="PANTHER" id="PTHR46066:SF2">
    <property type="entry name" value="CHITINASE DOMAIN-CONTAINING PROTEIN 1"/>
    <property type="match status" value="1"/>
</dbReference>
<dbReference type="PROSITE" id="PS51910">
    <property type="entry name" value="GH18_2"/>
    <property type="match status" value="1"/>
</dbReference>
<organism evidence="3">
    <name type="scientific">Desulfitobacterium hafniense</name>
    <name type="common">Desulfitobacterium frappieri</name>
    <dbReference type="NCBI Taxonomy" id="49338"/>
    <lineage>
        <taxon>Bacteria</taxon>
        <taxon>Bacillati</taxon>
        <taxon>Bacillota</taxon>
        <taxon>Clostridia</taxon>
        <taxon>Eubacteriales</taxon>
        <taxon>Desulfitobacteriaceae</taxon>
        <taxon>Desulfitobacterium</taxon>
    </lineage>
</organism>
<proteinExistence type="predicted"/>
<evidence type="ECO:0000313" key="3">
    <source>
        <dbReference type="EMBL" id="CDX03474.1"/>
    </source>
</evidence>
<dbReference type="GO" id="GO:0005975">
    <property type="term" value="P:carbohydrate metabolic process"/>
    <property type="evidence" value="ECO:0007669"/>
    <property type="project" value="InterPro"/>
</dbReference>
<dbReference type="EMBL" id="LK996017">
    <property type="protein sequence ID" value="CDX03474.1"/>
    <property type="molecule type" value="Genomic_DNA"/>
</dbReference>
<dbReference type="SUPFAM" id="SSF51445">
    <property type="entry name" value="(Trans)glycosidases"/>
    <property type="match status" value="1"/>
</dbReference>
<dbReference type="SMART" id="SM00636">
    <property type="entry name" value="Glyco_18"/>
    <property type="match status" value="1"/>
</dbReference>
<dbReference type="RefSeq" id="WP_208926067.1">
    <property type="nucleotide sequence ID" value="NZ_LK996017.1"/>
</dbReference>
<dbReference type="InterPro" id="IPR029070">
    <property type="entry name" value="Chitinase_insertion_sf"/>
</dbReference>
<gene>
    <name evidence="3" type="ORF">DPCES_3588</name>
</gene>
<dbReference type="AlphaFoldDB" id="A0A098B3P6"/>
<accession>A0A098B3P6</accession>
<dbReference type="PANTHER" id="PTHR46066">
    <property type="entry name" value="CHITINASE DOMAIN-CONTAINING PROTEIN 1 FAMILY MEMBER"/>
    <property type="match status" value="1"/>
</dbReference>
<protein>
    <submittedName>
        <fullName evidence="3">N-acetylmuramoyl-L-alanine amidase LytC</fullName>
    </submittedName>
</protein>
<dbReference type="InterPro" id="IPR011583">
    <property type="entry name" value="Chitinase_II/V-like_cat"/>
</dbReference>
<dbReference type="Pfam" id="PF04122">
    <property type="entry name" value="CW_binding_2"/>
    <property type="match status" value="3"/>
</dbReference>
<dbReference type="Pfam" id="PF00704">
    <property type="entry name" value="Glyco_hydro_18"/>
    <property type="match status" value="1"/>
</dbReference>
<dbReference type="InterPro" id="IPR007253">
    <property type="entry name" value="Cell_wall-bd_2"/>
</dbReference>
<feature type="domain" description="GH18" evidence="2">
    <location>
        <begin position="343"/>
        <end position="688"/>
    </location>
</feature>
<name>A0A098B3P6_DESHA</name>
<evidence type="ECO:0000256" key="1">
    <source>
        <dbReference type="SAM" id="SignalP"/>
    </source>
</evidence>
<dbReference type="InterPro" id="IPR001223">
    <property type="entry name" value="Glyco_hydro18_cat"/>
</dbReference>
<keyword evidence="1" id="KW-0732">Signal</keyword>
<dbReference type="Gene3D" id="3.10.50.10">
    <property type="match status" value="1"/>
</dbReference>
<dbReference type="InterPro" id="IPR017853">
    <property type="entry name" value="GH"/>
</dbReference>
<dbReference type="Gene3D" id="3.20.20.80">
    <property type="entry name" value="Glycosidases"/>
    <property type="match status" value="1"/>
</dbReference>
<dbReference type="PATRIC" id="fig|49338.4.peg.3853"/>
<evidence type="ECO:0000259" key="2">
    <source>
        <dbReference type="PROSITE" id="PS51910"/>
    </source>
</evidence>
<feature type="chain" id="PRO_5038747900" evidence="1">
    <location>
        <begin position="26"/>
        <end position="688"/>
    </location>
</feature>
<dbReference type="Gene3D" id="3.40.50.12090">
    <property type="match status" value="2"/>
</dbReference>
<feature type="signal peptide" evidence="1">
    <location>
        <begin position="1"/>
        <end position="25"/>
    </location>
</feature>